<dbReference type="GO" id="GO:0005829">
    <property type="term" value="C:cytosol"/>
    <property type="evidence" value="ECO:0007669"/>
    <property type="project" value="TreeGrafter"/>
</dbReference>
<evidence type="ECO:0000259" key="6">
    <source>
        <dbReference type="PROSITE" id="PS51352"/>
    </source>
</evidence>
<keyword evidence="3" id="KW-0560">Oxidoreductase</keyword>
<evidence type="ECO:0000256" key="1">
    <source>
        <dbReference type="ARBA" id="ARBA00022559"/>
    </source>
</evidence>
<accession>A0A218NNP7</accession>
<reference evidence="7 8" key="1">
    <citation type="journal article" date="2017" name="Nat. Commun.">
        <title>'ARMAN' archaea depend on association with euryarchaeal host in culture and in situ.</title>
        <authorList>
            <person name="Golyshina O."/>
            <person name="Toshchakov S."/>
            <person name="Makarova K."/>
            <person name="Gavrilov S."/>
            <person name="Korzhenkov A."/>
            <person name="La Cono V."/>
            <person name="Arcadi E."/>
            <person name="Nechitaylo T."/>
            <person name="Ferrer M."/>
            <person name="Kublanov I."/>
            <person name="Wolf Y."/>
            <person name="Yakimov M."/>
            <person name="Golyshin P."/>
            <person name="Slesarev A."/>
            <person name="Kozyavkin S."/>
        </authorList>
    </citation>
    <scope>NUCLEOTIDE SEQUENCE [LARGE SCALE GENOMIC DNA]</scope>
    <source>
        <strain evidence="7 8">Mia14</strain>
    </source>
</reference>
<keyword evidence="4" id="KW-0676">Redox-active center</keyword>
<sequence length="197" mass="22559">MVANIDIGQKIPEVKSKVYYPKEDKIEDITLPVKGKWNVLTFYPGDFTFVCATDLEELEKKYRDFKDENAEVFAISADSIFSHREWAQTSPRVSKSQIPLVEDFKKSMISQYGFLNEESGAARRGLIIIDPEGNLQYYSVFNDNLGKDVDHIYNAFQGLKYLHDTPNKEGHMCALPANWRKGKETLNIDLVKDIGKL</sequence>
<evidence type="ECO:0000256" key="4">
    <source>
        <dbReference type="ARBA" id="ARBA00023284"/>
    </source>
</evidence>
<dbReference type="AlphaFoldDB" id="A0A218NNP7"/>
<dbReference type="Gene3D" id="3.40.30.10">
    <property type="entry name" value="Glutaredoxin"/>
    <property type="match status" value="1"/>
</dbReference>
<protein>
    <submittedName>
        <fullName evidence="7">Peroxiredoxin</fullName>
    </submittedName>
</protein>
<dbReference type="InterPro" id="IPR024706">
    <property type="entry name" value="Peroxiredoxin_AhpC-typ"/>
</dbReference>
<dbReference type="GeneID" id="33314355"/>
<dbReference type="GO" id="GO:0008379">
    <property type="term" value="F:thioredoxin peroxidase activity"/>
    <property type="evidence" value="ECO:0007669"/>
    <property type="project" value="TreeGrafter"/>
</dbReference>
<dbReference type="EMBL" id="CP019964">
    <property type="protein sequence ID" value="ASI14098.1"/>
    <property type="molecule type" value="Genomic_DNA"/>
</dbReference>
<dbReference type="Pfam" id="PF00578">
    <property type="entry name" value="AhpC-TSA"/>
    <property type="match status" value="1"/>
</dbReference>
<evidence type="ECO:0000256" key="2">
    <source>
        <dbReference type="ARBA" id="ARBA00022862"/>
    </source>
</evidence>
<dbReference type="GO" id="GO:0042744">
    <property type="term" value="P:hydrogen peroxide catabolic process"/>
    <property type="evidence" value="ECO:0007669"/>
    <property type="project" value="TreeGrafter"/>
</dbReference>
<dbReference type="InterPro" id="IPR013766">
    <property type="entry name" value="Thioredoxin_domain"/>
</dbReference>
<keyword evidence="2" id="KW-0049">Antioxidant</keyword>
<dbReference type="PROSITE" id="PS51352">
    <property type="entry name" value="THIOREDOXIN_2"/>
    <property type="match status" value="1"/>
</dbReference>
<evidence type="ECO:0000256" key="5">
    <source>
        <dbReference type="PIRSR" id="PIRSR000239-1"/>
    </source>
</evidence>
<dbReference type="GO" id="GO:0033554">
    <property type="term" value="P:cellular response to stress"/>
    <property type="evidence" value="ECO:0007669"/>
    <property type="project" value="TreeGrafter"/>
</dbReference>
<dbReference type="PANTHER" id="PTHR10681:SF121">
    <property type="entry name" value="ALKYL HYDROPEROXIDE REDUCTASE C"/>
    <property type="match status" value="1"/>
</dbReference>
<dbReference type="OrthoDB" id="6924at2157"/>
<dbReference type="InterPro" id="IPR000866">
    <property type="entry name" value="AhpC/TSA"/>
</dbReference>
<proteinExistence type="predicted"/>
<dbReference type="Proteomes" id="UP000197679">
    <property type="component" value="Chromosome"/>
</dbReference>
<dbReference type="PIRSF" id="PIRSF000239">
    <property type="entry name" value="AHPC"/>
    <property type="match status" value="1"/>
</dbReference>
<gene>
    <name evidence="7" type="ORF">Mia14_0806</name>
</gene>
<feature type="active site" description="Cysteine sulfenic acid (-SOH) intermediate; for peroxidase activity" evidence="5">
    <location>
        <position position="51"/>
    </location>
</feature>
<dbReference type="InterPro" id="IPR036249">
    <property type="entry name" value="Thioredoxin-like_sf"/>
</dbReference>
<feature type="domain" description="Thioredoxin" evidence="6">
    <location>
        <begin position="5"/>
        <end position="161"/>
    </location>
</feature>
<evidence type="ECO:0000313" key="8">
    <source>
        <dbReference type="Proteomes" id="UP000197679"/>
    </source>
</evidence>
<keyword evidence="8" id="KW-1185">Reference proteome</keyword>
<organism evidence="7 8">
    <name type="scientific">Candidatus Mancarchaeum acidiphilum</name>
    <dbReference type="NCBI Taxonomy" id="1920749"/>
    <lineage>
        <taxon>Archaea</taxon>
        <taxon>Candidatus Micrarchaeota</taxon>
        <taxon>Candidatus Mancarchaeum</taxon>
    </lineage>
</organism>
<dbReference type="SUPFAM" id="SSF52833">
    <property type="entry name" value="Thioredoxin-like"/>
    <property type="match status" value="1"/>
</dbReference>
<keyword evidence="1" id="KW-0575">Peroxidase</keyword>
<dbReference type="GO" id="GO:0045454">
    <property type="term" value="P:cell redox homeostasis"/>
    <property type="evidence" value="ECO:0007669"/>
    <property type="project" value="TreeGrafter"/>
</dbReference>
<dbReference type="GO" id="GO:0006979">
    <property type="term" value="P:response to oxidative stress"/>
    <property type="evidence" value="ECO:0007669"/>
    <property type="project" value="TreeGrafter"/>
</dbReference>
<dbReference type="InterPro" id="IPR050217">
    <property type="entry name" value="Peroxiredoxin"/>
</dbReference>
<dbReference type="RefSeq" id="WP_088820363.1">
    <property type="nucleotide sequence ID" value="NZ_CP019964.1"/>
</dbReference>
<dbReference type="PANTHER" id="PTHR10681">
    <property type="entry name" value="THIOREDOXIN PEROXIDASE"/>
    <property type="match status" value="1"/>
</dbReference>
<dbReference type="KEGG" id="marh:Mia14_0806"/>
<dbReference type="CDD" id="cd03015">
    <property type="entry name" value="PRX_Typ2cys"/>
    <property type="match status" value="1"/>
</dbReference>
<evidence type="ECO:0000256" key="3">
    <source>
        <dbReference type="ARBA" id="ARBA00023002"/>
    </source>
</evidence>
<evidence type="ECO:0000313" key="7">
    <source>
        <dbReference type="EMBL" id="ASI14098.1"/>
    </source>
</evidence>
<name>A0A218NNP7_9ARCH</name>